<protein>
    <recommendedName>
        <fullName evidence="3">Cobalt transporter</fullName>
    </recommendedName>
</protein>
<proteinExistence type="predicted"/>
<accession>A0A1C6V546</accession>
<organism evidence="1 2">
    <name type="scientific">Micromonospora yangpuensis</name>
    <dbReference type="NCBI Taxonomy" id="683228"/>
    <lineage>
        <taxon>Bacteria</taxon>
        <taxon>Bacillati</taxon>
        <taxon>Actinomycetota</taxon>
        <taxon>Actinomycetes</taxon>
        <taxon>Micromonosporales</taxon>
        <taxon>Micromonosporaceae</taxon>
        <taxon>Micromonospora</taxon>
    </lineage>
</organism>
<dbReference type="STRING" id="683228.GA0070617_4621"/>
<evidence type="ECO:0000313" key="2">
    <source>
        <dbReference type="Proteomes" id="UP000198937"/>
    </source>
</evidence>
<dbReference type="Proteomes" id="UP000198937">
    <property type="component" value="Unassembled WGS sequence"/>
</dbReference>
<gene>
    <name evidence="1" type="ORF">GA0070617_4621</name>
</gene>
<sequence>MRGRAVVAVGVVLAIVALVGIGIVSRQVGQFRVPLTDRTCTVQADGRVGLDPDQMANAATIAAVGVQRGMSEQAVVVALATAYQESSLRNLAGGDRDSVGLFQQRPSQGWGTPAQIRDPRYAANRFYSALKKVRGWERMRVTDAAQAVQRSAFPEAYEKWADNSQVLTRALLGEATGAVACRFGTDPVLRGAAATTALTRALNLDWGLPGTSSPADLTGLLVPAADQRDGWRYAHWLVSHAHDHGVKRVRFAGLEWTAKQGTWSEVDTGDEPQVLAEVFADL</sequence>
<evidence type="ECO:0000313" key="1">
    <source>
        <dbReference type="EMBL" id="SCL61297.1"/>
    </source>
</evidence>
<dbReference type="AlphaFoldDB" id="A0A1C6V546"/>
<keyword evidence="2" id="KW-1185">Reference proteome</keyword>
<dbReference type="EMBL" id="FMIA01000002">
    <property type="protein sequence ID" value="SCL61297.1"/>
    <property type="molecule type" value="Genomic_DNA"/>
</dbReference>
<evidence type="ECO:0008006" key="3">
    <source>
        <dbReference type="Google" id="ProtNLM"/>
    </source>
</evidence>
<reference evidence="1 2" key="1">
    <citation type="submission" date="2016-06" db="EMBL/GenBank/DDBJ databases">
        <authorList>
            <person name="Kjaerup R.B."/>
            <person name="Dalgaard T.S."/>
            <person name="Juul-Madsen H.R."/>
        </authorList>
    </citation>
    <scope>NUCLEOTIDE SEQUENCE [LARGE SCALE GENOMIC DNA]</scope>
    <source>
        <strain evidence="1 2">DSM 45577</strain>
    </source>
</reference>
<name>A0A1C6V546_9ACTN</name>